<sequence>MTNSHKQRWITAVIVLPFLIVALLMGGWVLLGAAVIVSTLGQYEFYSMFWPGRSNLFYKLAGCLLGAGLLYASFIGNPYAMIGCIAAGFWVGSLGFLFAFGTGRADAPRFEQAQVLTAGMLYLPLLIQTVLHLSTAEVVLILFAAFASDIGGFYAGCNFGRHKMWPSVSPKKTWEGAAGGMIFCVAICLAVGLSFGNAAWPAWVVLGVILNVSSQMGDYFESALKRTLDIKDSGTLLPGHGGILDRIDSILLALPVYALARSVHTFF</sequence>
<comment type="subcellular location">
    <subcellularLocation>
        <location evidence="2">Cell membrane</location>
        <topology evidence="2">Multi-pass membrane protein</topology>
    </subcellularLocation>
</comment>
<evidence type="ECO:0000256" key="6">
    <source>
        <dbReference type="ARBA" id="ARBA00012487"/>
    </source>
</evidence>
<feature type="transmembrane region" description="Helical" evidence="19">
    <location>
        <begin position="177"/>
        <end position="196"/>
    </location>
</feature>
<organism evidence="20 21">
    <name type="scientific">Desulfovibrio psychrotolerans</name>
    <dbReference type="NCBI Taxonomy" id="415242"/>
    <lineage>
        <taxon>Bacteria</taxon>
        <taxon>Pseudomonadati</taxon>
        <taxon>Thermodesulfobacteriota</taxon>
        <taxon>Desulfovibrionia</taxon>
        <taxon>Desulfovibrionales</taxon>
        <taxon>Desulfovibrionaceae</taxon>
        <taxon>Desulfovibrio</taxon>
    </lineage>
</organism>
<keyword evidence="15 19" id="KW-0472">Membrane</keyword>
<evidence type="ECO:0000256" key="10">
    <source>
        <dbReference type="ARBA" id="ARBA00022679"/>
    </source>
</evidence>
<evidence type="ECO:0000256" key="17">
    <source>
        <dbReference type="ARBA" id="ARBA00023264"/>
    </source>
</evidence>
<dbReference type="GO" id="GO:0004605">
    <property type="term" value="F:phosphatidate cytidylyltransferase activity"/>
    <property type="evidence" value="ECO:0007669"/>
    <property type="project" value="UniProtKB-EC"/>
</dbReference>
<dbReference type="AlphaFoldDB" id="A0A7J0BVH1"/>
<keyword evidence="8" id="KW-1003">Cell membrane</keyword>
<dbReference type="Proteomes" id="UP000503820">
    <property type="component" value="Unassembled WGS sequence"/>
</dbReference>
<reference evidence="20 21" key="1">
    <citation type="submission" date="2020-05" db="EMBL/GenBank/DDBJ databases">
        <title>Draft genome sequence of Desulfovibrio psychrotolerans JS1T.</title>
        <authorList>
            <person name="Ueno A."/>
            <person name="Tamazawa S."/>
            <person name="Tamamura S."/>
            <person name="Murakami T."/>
            <person name="Kiyama T."/>
            <person name="Inomata H."/>
            <person name="Amano Y."/>
            <person name="Miyakawa K."/>
            <person name="Tamaki H."/>
            <person name="Naganuma T."/>
            <person name="Kaneko K."/>
        </authorList>
    </citation>
    <scope>NUCLEOTIDE SEQUENCE [LARGE SCALE GENOMIC DNA]</scope>
    <source>
        <strain evidence="20 21">JS1</strain>
    </source>
</reference>
<comment type="pathway">
    <text evidence="4">Lipid metabolism.</text>
</comment>
<evidence type="ECO:0000256" key="3">
    <source>
        <dbReference type="ARBA" id="ARBA00005119"/>
    </source>
</evidence>
<keyword evidence="10 18" id="KW-0808">Transferase</keyword>
<comment type="caution">
    <text evidence="20">The sequence shown here is derived from an EMBL/GenBank/DDBJ whole genome shotgun (WGS) entry which is preliminary data.</text>
</comment>
<evidence type="ECO:0000256" key="2">
    <source>
        <dbReference type="ARBA" id="ARBA00004651"/>
    </source>
</evidence>
<keyword evidence="11 18" id="KW-0812">Transmembrane</keyword>
<dbReference type="UniPathway" id="UPA00557">
    <property type="reaction ID" value="UER00614"/>
</dbReference>
<evidence type="ECO:0000313" key="20">
    <source>
        <dbReference type="EMBL" id="GFM37182.1"/>
    </source>
</evidence>
<evidence type="ECO:0000256" key="19">
    <source>
        <dbReference type="SAM" id="Phobius"/>
    </source>
</evidence>
<evidence type="ECO:0000256" key="4">
    <source>
        <dbReference type="ARBA" id="ARBA00005189"/>
    </source>
</evidence>
<dbReference type="InterPro" id="IPR000374">
    <property type="entry name" value="PC_trans"/>
</dbReference>
<evidence type="ECO:0000256" key="9">
    <source>
        <dbReference type="ARBA" id="ARBA00022516"/>
    </source>
</evidence>
<dbReference type="PANTHER" id="PTHR46382:SF1">
    <property type="entry name" value="PHOSPHATIDATE CYTIDYLYLTRANSFERASE"/>
    <property type="match status" value="1"/>
</dbReference>
<keyword evidence="12 18" id="KW-0548">Nucleotidyltransferase</keyword>
<feature type="transmembrane region" description="Helical" evidence="19">
    <location>
        <begin position="56"/>
        <end position="74"/>
    </location>
</feature>
<gene>
    <name evidence="20" type="primary">cdsA</name>
    <name evidence="20" type="ORF">DSM19430T_18660</name>
</gene>
<evidence type="ECO:0000256" key="13">
    <source>
        <dbReference type="ARBA" id="ARBA00022989"/>
    </source>
</evidence>
<evidence type="ECO:0000256" key="16">
    <source>
        <dbReference type="ARBA" id="ARBA00023209"/>
    </source>
</evidence>
<dbReference type="PROSITE" id="PS01315">
    <property type="entry name" value="CDS"/>
    <property type="match status" value="1"/>
</dbReference>
<feature type="transmembrane region" description="Helical" evidence="19">
    <location>
        <begin position="12"/>
        <end position="36"/>
    </location>
</feature>
<evidence type="ECO:0000256" key="7">
    <source>
        <dbReference type="ARBA" id="ARBA00019373"/>
    </source>
</evidence>
<evidence type="ECO:0000256" key="11">
    <source>
        <dbReference type="ARBA" id="ARBA00022692"/>
    </source>
</evidence>
<dbReference type="Pfam" id="PF01148">
    <property type="entry name" value="CTP_transf_1"/>
    <property type="match status" value="1"/>
</dbReference>
<keyword evidence="16" id="KW-0594">Phospholipid biosynthesis</keyword>
<dbReference type="EMBL" id="BLVP01000008">
    <property type="protein sequence ID" value="GFM37182.1"/>
    <property type="molecule type" value="Genomic_DNA"/>
</dbReference>
<keyword evidence="14" id="KW-0443">Lipid metabolism</keyword>
<dbReference type="GO" id="GO:0016024">
    <property type="term" value="P:CDP-diacylglycerol biosynthetic process"/>
    <property type="evidence" value="ECO:0007669"/>
    <property type="project" value="UniProtKB-UniPathway"/>
</dbReference>
<dbReference type="PANTHER" id="PTHR46382">
    <property type="entry name" value="PHOSPHATIDATE CYTIDYLYLTRANSFERASE"/>
    <property type="match status" value="1"/>
</dbReference>
<keyword evidence="21" id="KW-1185">Reference proteome</keyword>
<dbReference type="EC" id="2.7.7.41" evidence="6 18"/>
<evidence type="ECO:0000256" key="15">
    <source>
        <dbReference type="ARBA" id="ARBA00023136"/>
    </source>
</evidence>
<keyword evidence="13 19" id="KW-1133">Transmembrane helix</keyword>
<protein>
    <recommendedName>
        <fullName evidence="7 18">Phosphatidate cytidylyltransferase</fullName>
        <ecNumber evidence="6 18">2.7.7.41</ecNumber>
    </recommendedName>
</protein>
<evidence type="ECO:0000313" key="21">
    <source>
        <dbReference type="Proteomes" id="UP000503820"/>
    </source>
</evidence>
<evidence type="ECO:0000256" key="1">
    <source>
        <dbReference type="ARBA" id="ARBA00001698"/>
    </source>
</evidence>
<accession>A0A7J0BVH1</accession>
<comment type="similarity">
    <text evidence="5 18">Belongs to the CDS family.</text>
</comment>
<feature type="transmembrane region" description="Helical" evidence="19">
    <location>
        <begin position="80"/>
        <end position="101"/>
    </location>
</feature>
<name>A0A7J0BVH1_9BACT</name>
<evidence type="ECO:0000256" key="12">
    <source>
        <dbReference type="ARBA" id="ARBA00022695"/>
    </source>
</evidence>
<proteinExistence type="inferred from homology"/>
<evidence type="ECO:0000256" key="18">
    <source>
        <dbReference type="RuleBase" id="RU003938"/>
    </source>
</evidence>
<feature type="transmembrane region" description="Helical" evidence="19">
    <location>
        <begin position="139"/>
        <end position="157"/>
    </location>
</feature>
<dbReference type="GO" id="GO:0005886">
    <property type="term" value="C:plasma membrane"/>
    <property type="evidence" value="ECO:0007669"/>
    <property type="project" value="UniProtKB-SubCell"/>
</dbReference>
<comment type="catalytic activity">
    <reaction evidence="1 18">
        <text>a 1,2-diacyl-sn-glycero-3-phosphate + CTP + H(+) = a CDP-1,2-diacyl-sn-glycerol + diphosphate</text>
        <dbReference type="Rhea" id="RHEA:16229"/>
        <dbReference type="ChEBI" id="CHEBI:15378"/>
        <dbReference type="ChEBI" id="CHEBI:33019"/>
        <dbReference type="ChEBI" id="CHEBI:37563"/>
        <dbReference type="ChEBI" id="CHEBI:58332"/>
        <dbReference type="ChEBI" id="CHEBI:58608"/>
        <dbReference type="EC" id="2.7.7.41"/>
    </reaction>
</comment>
<keyword evidence="9" id="KW-0444">Lipid biosynthesis</keyword>
<evidence type="ECO:0000256" key="5">
    <source>
        <dbReference type="ARBA" id="ARBA00010185"/>
    </source>
</evidence>
<comment type="pathway">
    <text evidence="3 18">Phospholipid metabolism; CDP-diacylglycerol biosynthesis; CDP-diacylglycerol from sn-glycerol 3-phosphate: step 3/3.</text>
</comment>
<feature type="transmembrane region" description="Helical" evidence="19">
    <location>
        <begin position="113"/>
        <end position="133"/>
    </location>
</feature>
<evidence type="ECO:0000256" key="14">
    <source>
        <dbReference type="ARBA" id="ARBA00023098"/>
    </source>
</evidence>
<dbReference type="RefSeq" id="WP_174409814.1">
    <property type="nucleotide sequence ID" value="NZ_BLVP01000008.1"/>
</dbReference>
<keyword evidence="17" id="KW-1208">Phospholipid metabolism</keyword>
<evidence type="ECO:0000256" key="8">
    <source>
        <dbReference type="ARBA" id="ARBA00022475"/>
    </source>
</evidence>